<dbReference type="SUPFAM" id="SSF51120">
    <property type="entry name" value="beta-Roll"/>
    <property type="match status" value="3"/>
</dbReference>
<sequence length="668" mass="66902">STWTIDYGQGGTTSRLSLLGVAAGELSSSNWLFSTAVSNDALVGTSYSDRMFAGLGDDVVSGGSGADWLFGESGNDVLYAHFASGTDYSDSNDTLDGGAGNDQLNGSDGSDQLLGGADNDVLSGGDNDDALDGGSGNDSLNGGSGIDLLNGGDGIDTADYRTATTVVTVDLAIVGAQTVSTALGVEILQNIENVNGGSANDNLSGNGGANRLDGGVGNDLMVGRAGDDVYLVDSLSDTVTELALEGTDRVEANLSWTLGAELENLSLTGTLAINGTGNGLNNLLVGNANANVLAGLAGNDTLDGGAGDDAMTGGQGDDLYLVDSTGDTVTELAAEGTDTVRSLVSWALGVGQDNLELQGDAAINGTGNADANQIRGNAGNNRLDGGGGADGLSGGAGNDTYVVDNRSDTVTERSGEGTDDVQSTVSWTLGNNVENLTLLGSAAVDGTGNGAANRLSGNDRANKLDGGAGDDTLTGGQGVDTLLGGAGNDNLSGGAGADRFVFQSQGNGLDSILDLRSGTGGDVIDLSAFFGTTATKIADGNTTGGDNFDVFTTPATLTGQNVLAVEGNFSGIAPTAAQVEALLTGFQFSNGTKQAIVVHDVVSDGAYLYFASERGSDGNTAINANELTLFANVSYEAGRDFNGLVAENFLTLVNVKSPMAADIPTHPW</sequence>
<evidence type="ECO:0000256" key="2">
    <source>
        <dbReference type="ARBA" id="ARBA00022525"/>
    </source>
</evidence>
<evidence type="ECO:0000313" key="5">
    <source>
        <dbReference type="Proteomes" id="UP000678374"/>
    </source>
</evidence>
<dbReference type="PANTHER" id="PTHR38340">
    <property type="entry name" value="S-LAYER PROTEIN"/>
    <property type="match status" value="1"/>
</dbReference>
<dbReference type="GO" id="GO:0005509">
    <property type="term" value="F:calcium ion binding"/>
    <property type="evidence" value="ECO:0007669"/>
    <property type="project" value="InterPro"/>
</dbReference>
<feature type="region of interest" description="Disordered" evidence="3">
    <location>
        <begin position="377"/>
        <end position="401"/>
    </location>
</feature>
<dbReference type="InterPro" id="IPR018511">
    <property type="entry name" value="Hemolysin-typ_Ca-bd_CS"/>
</dbReference>
<dbReference type="AlphaFoldDB" id="A0A941BM22"/>
<feature type="compositionally biased region" description="Gly residues" evidence="3">
    <location>
        <begin position="384"/>
        <end position="397"/>
    </location>
</feature>
<comment type="caution">
    <text evidence="4">The sequence shown here is derived from an EMBL/GenBank/DDBJ whole genome shotgun (WGS) entry which is preliminary data.</text>
</comment>
<gene>
    <name evidence="4" type="ORF">KAK06_23770</name>
</gene>
<dbReference type="Gene3D" id="2.150.10.10">
    <property type="entry name" value="Serralysin-like metalloprotease, C-terminal"/>
    <property type="match status" value="5"/>
</dbReference>
<dbReference type="InterPro" id="IPR050557">
    <property type="entry name" value="RTX_toxin/Mannuronan_C5-epim"/>
</dbReference>
<comment type="subcellular location">
    <subcellularLocation>
        <location evidence="1">Secreted</location>
    </subcellularLocation>
</comment>
<feature type="region of interest" description="Disordered" evidence="3">
    <location>
        <begin position="93"/>
        <end position="137"/>
    </location>
</feature>
<dbReference type="EMBL" id="JAGQDE010000049">
    <property type="protein sequence ID" value="MBQ0961977.1"/>
    <property type="molecule type" value="Genomic_DNA"/>
</dbReference>
<dbReference type="PRINTS" id="PR00313">
    <property type="entry name" value="CABNDNGRPT"/>
</dbReference>
<feature type="non-terminal residue" evidence="4">
    <location>
        <position position="1"/>
    </location>
</feature>
<accession>A0A941BM22</accession>
<evidence type="ECO:0008006" key="6">
    <source>
        <dbReference type="Google" id="ProtNLM"/>
    </source>
</evidence>
<evidence type="ECO:0000256" key="1">
    <source>
        <dbReference type="ARBA" id="ARBA00004613"/>
    </source>
</evidence>
<reference evidence="4" key="1">
    <citation type="submission" date="2021-04" db="EMBL/GenBank/DDBJ databases">
        <title>The genome sequence of Ideonella sp. 4Y11.</title>
        <authorList>
            <person name="Liu Y."/>
        </authorList>
    </citation>
    <scope>NUCLEOTIDE SEQUENCE</scope>
    <source>
        <strain evidence="4">4Y11</strain>
    </source>
</reference>
<proteinExistence type="predicted"/>
<dbReference type="GO" id="GO:0005576">
    <property type="term" value="C:extracellular region"/>
    <property type="evidence" value="ECO:0007669"/>
    <property type="project" value="UniProtKB-SubCell"/>
</dbReference>
<protein>
    <recommendedName>
        <fullName evidence="6">Calcium-binding protein</fullName>
    </recommendedName>
</protein>
<dbReference type="PROSITE" id="PS00330">
    <property type="entry name" value="HEMOLYSIN_CALCIUM"/>
    <property type="match status" value="4"/>
</dbReference>
<feature type="region of interest" description="Disordered" evidence="3">
    <location>
        <begin position="453"/>
        <end position="474"/>
    </location>
</feature>
<evidence type="ECO:0000256" key="3">
    <source>
        <dbReference type="SAM" id="MobiDB-lite"/>
    </source>
</evidence>
<dbReference type="InterPro" id="IPR001343">
    <property type="entry name" value="Hemolysn_Ca-bd"/>
</dbReference>
<dbReference type="PANTHER" id="PTHR38340:SF1">
    <property type="entry name" value="S-LAYER PROTEIN"/>
    <property type="match status" value="1"/>
</dbReference>
<name>A0A941BM22_9BURK</name>
<dbReference type="InterPro" id="IPR011049">
    <property type="entry name" value="Serralysin-like_metalloprot_C"/>
</dbReference>
<keyword evidence="5" id="KW-1185">Reference proteome</keyword>
<dbReference type="Pfam" id="PF00353">
    <property type="entry name" value="HemolysinCabind"/>
    <property type="match status" value="7"/>
</dbReference>
<organism evidence="4 5">
    <name type="scientific">Ideonella aquatica</name>
    <dbReference type="NCBI Taxonomy" id="2824119"/>
    <lineage>
        <taxon>Bacteria</taxon>
        <taxon>Pseudomonadati</taxon>
        <taxon>Pseudomonadota</taxon>
        <taxon>Betaproteobacteria</taxon>
        <taxon>Burkholderiales</taxon>
        <taxon>Sphaerotilaceae</taxon>
        <taxon>Ideonella</taxon>
    </lineage>
</organism>
<evidence type="ECO:0000313" key="4">
    <source>
        <dbReference type="EMBL" id="MBQ0961977.1"/>
    </source>
</evidence>
<keyword evidence="2" id="KW-0964">Secreted</keyword>
<dbReference type="Proteomes" id="UP000678374">
    <property type="component" value="Unassembled WGS sequence"/>
</dbReference>